<dbReference type="SUPFAM" id="SSF52540">
    <property type="entry name" value="P-loop containing nucleoside triphosphate hydrolases"/>
    <property type="match status" value="1"/>
</dbReference>
<dbReference type="Pfam" id="PF00158">
    <property type="entry name" value="Sigma54_activat"/>
    <property type="match status" value="1"/>
</dbReference>
<dbReference type="InterPro" id="IPR003593">
    <property type="entry name" value="AAA+_ATPase"/>
</dbReference>
<sequence length="906" mass="105439">MSMNNKVFLNGLEPPTLFIGLGGTGGNIIRNLKFLLTSSGMDLLSSITSLGIDSTDDCCEFPQERCLINPQGRQSHIDVKNEKNIKNMMQQKTTILLIDDDLEYIHALSFAFRKHYDFEEAAGVKQLREKLNSKEHFDLILLDLVLEKSGEKIGLDLIPEIQEKRPGIPIIVVTGNSDYQTAVEALYRGAQNFLYKGDYKYEVWDATFQQVIRDANLKSKVEELEKENKKLQEIKDRHEFIQHPDFPIIGGSPQMERLRRSLKIAAEKPDLTVMITGDTGVGKSIAAHSLHYNSSQRHKHPFEEIFISNIAKRMLEAELFGAKKGSYTDLKEDRTGRLELANQGIVFLDEIGDLDPNSQGKLLQFLQKKTIWPLDAKQDIVLDVQVLTATNKIMPTEVAEGRFRKGLYERLNIFPIEIPLCGYYHSERLQNFFINKVNRIFLAEYDWSGNVRELRKTKQDSDVAKKLKSSVIEGYFDVYQPHFLLHPLTFLSNSNSSLIKSIRSDKISNQLERMHRERAIISILIDSYAYNISAHSLTVLKWWYQQRIGNRVSKNIRNNQLIENCKTLIATFQKKESFKIFNWPELKKIIQSISAKWYDHQLLKIRKEKLVISHVHNRLISLKNSLNTLVKNFLDRKTRWDGIYSVNLIMENFLNIPICIFDKTHQLNLFAIYQDKICAFEFFNDWLVQSKFDYYNEIKILEKSDNVPKFSHVFGVPNQSNPNFAIHIQYSNSNRTVEAFRKSLCVFDKIEEELNSRRLNLMNCLLNTPFNKKRLSGRDPIIINKLLNGPTKNRRYSVQKVWEFFEKKIVKIQDKRALITVDSKILQAEVSKKNKEISFTKEVLLLRYKHEISASFDSFERISQVAIQETYFNHQVKKFISISEFKPRFLDLFLKSEDNFDLQIRA</sequence>
<evidence type="ECO:0000256" key="3">
    <source>
        <dbReference type="PROSITE-ProRule" id="PRU00169"/>
    </source>
</evidence>
<dbReference type="Proteomes" id="UP000223913">
    <property type="component" value="Unassembled WGS sequence"/>
</dbReference>
<keyword evidence="3" id="KW-0597">Phosphoprotein</keyword>
<name>A0A2D0NAJ5_FLAN2</name>
<keyword evidence="1" id="KW-0547">Nucleotide-binding</keyword>
<dbReference type="EMBL" id="PDUD01000021">
    <property type="protein sequence ID" value="PHN05406.1"/>
    <property type="molecule type" value="Genomic_DNA"/>
</dbReference>
<feature type="coiled-coil region" evidence="4">
    <location>
        <begin position="214"/>
        <end position="241"/>
    </location>
</feature>
<dbReference type="Gene3D" id="3.40.50.2300">
    <property type="match status" value="1"/>
</dbReference>
<feature type="domain" description="Response regulatory" evidence="6">
    <location>
        <begin position="94"/>
        <end position="211"/>
    </location>
</feature>
<keyword evidence="2" id="KW-0067">ATP-binding</keyword>
<dbReference type="InterPro" id="IPR002078">
    <property type="entry name" value="Sigma_54_int"/>
</dbReference>
<dbReference type="CDD" id="cd00009">
    <property type="entry name" value="AAA"/>
    <property type="match status" value="1"/>
</dbReference>
<evidence type="ECO:0000259" key="5">
    <source>
        <dbReference type="PROSITE" id="PS50045"/>
    </source>
</evidence>
<gene>
    <name evidence="7" type="ORF">CRP01_15525</name>
</gene>
<dbReference type="PANTHER" id="PTHR32071">
    <property type="entry name" value="TRANSCRIPTIONAL REGULATORY PROTEIN"/>
    <property type="match status" value="1"/>
</dbReference>
<evidence type="ECO:0000256" key="1">
    <source>
        <dbReference type="ARBA" id="ARBA00022741"/>
    </source>
</evidence>
<evidence type="ECO:0000313" key="8">
    <source>
        <dbReference type="Proteomes" id="UP000223913"/>
    </source>
</evidence>
<feature type="domain" description="Sigma-54 factor interaction" evidence="5">
    <location>
        <begin position="248"/>
        <end position="463"/>
    </location>
</feature>
<dbReference type="AlphaFoldDB" id="A0A2D0NAJ5"/>
<comment type="caution">
    <text evidence="7">The sequence shown here is derived from an EMBL/GenBank/DDBJ whole genome shotgun (WGS) entry which is preliminary data.</text>
</comment>
<keyword evidence="4" id="KW-0175">Coiled coil</keyword>
<dbReference type="Gene3D" id="3.40.50.300">
    <property type="entry name" value="P-loop containing nucleotide triphosphate hydrolases"/>
    <property type="match status" value="1"/>
</dbReference>
<accession>A0A2D0NAJ5</accession>
<dbReference type="InterPro" id="IPR027417">
    <property type="entry name" value="P-loop_NTPase"/>
</dbReference>
<proteinExistence type="predicted"/>
<evidence type="ECO:0000256" key="4">
    <source>
        <dbReference type="SAM" id="Coils"/>
    </source>
</evidence>
<organism evidence="7 8">
    <name type="scientific">Flavilitoribacter nigricans (strain ATCC 23147 / DSM 23189 / NBRC 102662 / NCIMB 1420 / SS-2)</name>
    <name type="common">Lewinella nigricans</name>
    <dbReference type="NCBI Taxonomy" id="1122177"/>
    <lineage>
        <taxon>Bacteria</taxon>
        <taxon>Pseudomonadati</taxon>
        <taxon>Bacteroidota</taxon>
        <taxon>Saprospiria</taxon>
        <taxon>Saprospirales</taxon>
        <taxon>Lewinellaceae</taxon>
        <taxon>Flavilitoribacter</taxon>
    </lineage>
</organism>
<dbReference type="GO" id="GO:0000160">
    <property type="term" value="P:phosphorelay signal transduction system"/>
    <property type="evidence" value="ECO:0007669"/>
    <property type="project" value="InterPro"/>
</dbReference>
<evidence type="ECO:0000259" key="6">
    <source>
        <dbReference type="PROSITE" id="PS50110"/>
    </source>
</evidence>
<dbReference type="SMART" id="SM00448">
    <property type="entry name" value="REC"/>
    <property type="match status" value="1"/>
</dbReference>
<reference evidence="7 8" key="1">
    <citation type="submission" date="2017-10" db="EMBL/GenBank/DDBJ databases">
        <title>The draft genome sequence of Lewinella nigricans NBRC 102662.</title>
        <authorList>
            <person name="Wang K."/>
        </authorList>
    </citation>
    <scope>NUCLEOTIDE SEQUENCE [LARGE SCALE GENOMIC DNA]</scope>
    <source>
        <strain evidence="7 8">NBRC 102662</strain>
    </source>
</reference>
<dbReference type="OrthoDB" id="9767722at2"/>
<dbReference type="PROSITE" id="PS50110">
    <property type="entry name" value="RESPONSE_REGULATORY"/>
    <property type="match status" value="1"/>
</dbReference>
<evidence type="ECO:0000313" key="7">
    <source>
        <dbReference type="EMBL" id="PHN05406.1"/>
    </source>
</evidence>
<dbReference type="InterPro" id="IPR011006">
    <property type="entry name" value="CheY-like_superfamily"/>
</dbReference>
<dbReference type="PANTHER" id="PTHR32071:SF57">
    <property type="entry name" value="C4-DICARBOXYLATE TRANSPORT TRANSCRIPTIONAL REGULATORY PROTEIN DCTD"/>
    <property type="match status" value="1"/>
</dbReference>
<dbReference type="SMART" id="SM00382">
    <property type="entry name" value="AAA"/>
    <property type="match status" value="1"/>
</dbReference>
<dbReference type="GO" id="GO:0006355">
    <property type="term" value="P:regulation of DNA-templated transcription"/>
    <property type="evidence" value="ECO:0007669"/>
    <property type="project" value="InterPro"/>
</dbReference>
<feature type="modified residue" description="4-aspartylphosphate" evidence="3">
    <location>
        <position position="143"/>
    </location>
</feature>
<dbReference type="InterPro" id="IPR001789">
    <property type="entry name" value="Sig_transdc_resp-reg_receiver"/>
</dbReference>
<dbReference type="Pfam" id="PF00072">
    <property type="entry name" value="Response_reg"/>
    <property type="match status" value="1"/>
</dbReference>
<dbReference type="SUPFAM" id="SSF52172">
    <property type="entry name" value="CheY-like"/>
    <property type="match status" value="1"/>
</dbReference>
<keyword evidence="8" id="KW-1185">Reference proteome</keyword>
<evidence type="ECO:0000256" key="2">
    <source>
        <dbReference type="ARBA" id="ARBA00022840"/>
    </source>
</evidence>
<dbReference type="PROSITE" id="PS50045">
    <property type="entry name" value="SIGMA54_INTERACT_4"/>
    <property type="match status" value="1"/>
</dbReference>
<evidence type="ECO:0008006" key="9">
    <source>
        <dbReference type="Google" id="ProtNLM"/>
    </source>
</evidence>
<protein>
    <recommendedName>
        <fullName evidence="9">Response regulator</fullName>
    </recommendedName>
</protein>
<dbReference type="GO" id="GO:0005524">
    <property type="term" value="F:ATP binding"/>
    <property type="evidence" value="ECO:0007669"/>
    <property type="project" value="UniProtKB-KW"/>
</dbReference>